<dbReference type="GO" id="GO:0019905">
    <property type="term" value="F:syntaxin binding"/>
    <property type="evidence" value="ECO:0007669"/>
    <property type="project" value="TreeGrafter"/>
</dbReference>
<evidence type="ECO:0000256" key="8">
    <source>
        <dbReference type="SAM" id="MobiDB-lite"/>
    </source>
</evidence>
<name>A0A8C2HFI1_CYPCA</name>
<dbReference type="Proteomes" id="UP000694701">
    <property type="component" value="Unplaced"/>
</dbReference>
<accession>A0A8C2HFI1</accession>
<organism evidence="11 12">
    <name type="scientific">Cyprinus carpio</name>
    <name type="common">Common carp</name>
    <dbReference type="NCBI Taxonomy" id="7962"/>
    <lineage>
        <taxon>Eukaryota</taxon>
        <taxon>Metazoa</taxon>
        <taxon>Chordata</taxon>
        <taxon>Craniata</taxon>
        <taxon>Vertebrata</taxon>
        <taxon>Euteleostomi</taxon>
        <taxon>Actinopterygii</taxon>
        <taxon>Neopterygii</taxon>
        <taxon>Teleostei</taxon>
        <taxon>Ostariophysi</taxon>
        <taxon>Cypriniformes</taxon>
        <taxon>Cyprinidae</taxon>
        <taxon>Cyprininae</taxon>
        <taxon>Cyprinus</taxon>
    </lineage>
</organism>
<feature type="domain" description="Vacuolar protein sorting-associated protein 54 N-terminal" evidence="10">
    <location>
        <begin position="203"/>
        <end position="452"/>
    </location>
</feature>
<reference evidence="11" key="1">
    <citation type="submission" date="2025-08" db="UniProtKB">
        <authorList>
            <consortium name="Ensembl"/>
        </authorList>
    </citation>
    <scope>IDENTIFICATION</scope>
</reference>
<dbReference type="InterPro" id="IPR039745">
    <property type="entry name" value="Vps54"/>
</dbReference>
<evidence type="ECO:0000256" key="6">
    <source>
        <dbReference type="ARBA" id="ARBA00023034"/>
    </source>
</evidence>
<dbReference type="Pfam" id="PF07928">
    <property type="entry name" value="Vps54"/>
    <property type="match status" value="1"/>
</dbReference>
<comment type="similarity">
    <text evidence="2">Belongs to the VPS54 family.</text>
</comment>
<dbReference type="Pfam" id="PF10475">
    <property type="entry name" value="Vps54_N"/>
    <property type="match status" value="1"/>
</dbReference>
<proteinExistence type="inferred from homology"/>
<evidence type="ECO:0000313" key="11">
    <source>
        <dbReference type="Ensembl" id="ENSCCRP00020041437.1"/>
    </source>
</evidence>
<evidence type="ECO:0000256" key="2">
    <source>
        <dbReference type="ARBA" id="ARBA00009150"/>
    </source>
</evidence>
<evidence type="ECO:0000256" key="4">
    <source>
        <dbReference type="ARBA" id="ARBA00022448"/>
    </source>
</evidence>
<keyword evidence="6" id="KW-0333">Golgi apparatus</keyword>
<dbReference type="GO" id="GO:0015031">
    <property type="term" value="P:protein transport"/>
    <property type="evidence" value="ECO:0007669"/>
    <property type="project" value="UniProtKB-KW"/>
</dbReference>
<keyword evidence="5" id="KW-0653">Protein transport</keyword>
<dbReference type="PANTHER" id="PTHR12965">
    <property type="entry name" value="VACUOLAR PROTEIN SORTING 54"/>
    <property type="match status" value="1"/>
</dbReference>
<keyword evidence="7" id="KW-0175">Coiled coil</keyword>
<evidence type="ECO:0000256" key="1">
    <source>
        <dbReference type="ARBA" id="ARBA00004601"/>
    </source>
</evidence>
<feature type="domain" description="Vacuolar protein sorting-associated protein 54 C-terminal" evidence="9">
    <location>
        <begin position="725"/>
        <end position="823"/>
    </location>
</feature>
<dbReference type="Gene3D" id="1.20.1280.130">
    <property type="match status" value="1"/>
</dbReference>
<dbReference type="GO" id="GO:0006896">
    <property type="term" value="P:Golgi to vacuole transport"/>
    <property type="evidence" value="ECO:0007669"/>
    <property type="project" value="TreeGrafter"/>
</dbReference>
<protein>
    <recommendedName>
        <fullName evidence="3">Vacuolar protein sorting-associated protein 54</fullName>
    </recommendedName>
</protein>
<keyword evidence="4" id="KW-0813">Transport</keyword>
<dbReference type="GO" id="GO:0005829">
    <property type="term" value="C:cytosol"/>
    <property type="evidence" value="ECO:0007669"/>
    <property type="project" value="GOC"/>
</dbReference>
<evidence type="ECO:0000256" key="3">
    <source>
        <dbReference type="ARBA" id="ARBA00017665"/>
    </source>
</evidence>
<evidence type="ECO:0000313" key="12">
    <source>
        <dbReference type="Proteomes" id="UP000694701"/>
    </source>
</evidence>
<dbReference type="InterPro" id="IPR019515">
    <property type="entry name" value="VPS54_N"/>
</dbReference>
<dbReference type="Ensembl" id="ENSCCRT00020045212.1">
    <property type="protein sequence ID" value="ENSCCRP00020041437.1"/>
    <property type="gene ID" value="ENSCCRG00020018076.1"/>
</dbReference>
<comment type="subcellular location">
    <subcellularLocation>
        <location evidence="1">Golgi apparatus</location>
        <location evidence="1">trans-Golgi network</location>
    </subcellularLocation>
</comment>
<feature type="compositionally biased region" description="Polar residues" evidence="8">
    <location>
        <begin position="1"/>
        <end position="11"/>
    </location>
</feature>
<feature type="region of interest" description="Disordered" evidence="8">
    <location>
        <begin position="1"/>
        <end position="44"/>
    </location>
</feature>
<dbReference type="GO" id="GO:0042147">
    <property type="term" value="P:retrograde transport, endosome to Golgi"/>
    <property type="evidence" value="ECO:0007669"/>
    <property type="project" value="InterPro"/>
</dbReference>
<sequence length="909" mass="102726">MSSSQGSSPIAQCSGPGDGLFRKPRDPAMAPRHYRTPRSLPDVCPKEPTGEGRALCDGPSVVADQHRWTVYNSKVNLPAALNDPRLAKRESDFFTKTWGLDFTETEVMPSFYLPNISREHFSSYLQETAQREKIHERCKNICQKQTFLCLLTFFSLRLPQIFMKPEFVLNDPATFNAVLPWSHFSVAGGKNSRDVASSRLLQEKLSHYLDVVEVSIARQISLRSEAFFHAMSSQHELQDRLRETADAVAKLRARTAAIDRIMCRGPLQALRDALTHNNCIKLHNKLKLMAAVHQTQPTVQLLLSTSEFVGALELIATTKEVLQQELQGIHSFRHLGSQLCEMERLIDKMMVADFSTYAQSDLSRPFEEDSQVLEKVRCLSLLLTINRKLDFLDIYSEEMVRAAKNIVRQCVVKSVSQISEIDADAVRFHEQMRLMTFPQWFDLLLDIFEHFILFLKRIKATLSVIRNVVLEVLDSSQRSRLEEESGGPAFHSGEAELAYLTHEGLFISDALNEAEQRSNASAHAQTRAQMHTDACGSDSASATCYTEENVSTKSTNHESIVNVSHPCGSSEDVMPSDLELGRVANNVQELLYTASDVSHDRCVKVLMTRAKDGSLERLSSSEFVCLSQAVESFVSDTEELCGRRSMSLRGALQSQAYRFVQRFHEERKTKLSLLLDNERWKQAEVPAEFQDLVDSIADGRITLPERKPAGSEDRKASEFLCVDGQKYAVVGTVLLLIRMFLEYCQCVNDIPSITTDILTRLADVLKHFNSRSCQLVLGAGALQAVGLKTITTRNLALASRCLQLLVHYIPVIRAHFETRLQPRLRFVMMVVIATHQSCDISRKGRVRVNKALAFPWKPLVPKINTKLNMQIPESQLVMVDVAFYSENVQALRSLERLDLNMPEIWEQKR</sequence>
<dbReference type="AlphaFoldDB" id="A0A8C2HFI1"/>
<evidence type="ECO:0000256" key="7">
    <source>
        <dbReference type="ARBA" id="ARBA00023054"/>
    </source>
</evidence>
<evidence type="ECO:0000259" key="10">
    <source>
        <dbReference type="Pfam" id="PF10475"/>
    </source>
</evidence>
<evidence type="ECO:0000256" key="5">
    <source>
        <dbReference type="ARBA" id="ARBA00022927"/>
    </source>
</evidence>
<dbReference type="InterPro" id="IPR012501">
    <property type="entry name" value="Vps54_C"/>
</dbReference>
<evidence type="ECO:0000259" key="9">
    <source>
        <dbReference type="Pfam" id="PF07928"/>
    </source>
</evidence>
<dbReference type="PANTHER" id="PTHR12965:SF0">
    <property type="entry name" value="VACUOLAR PROTEIN SORTING-ASSOCIATED PROTEIN 54"/>
    <property type="match status" value="1"/>
</dbReference>
<dbReference type="GO" id="GO:0000938">
    <property type="term" value="C:GARP complex"/>
    <property type="evidence" value="ECO:0007669"/>
    <property type="project" value="InterPro"/>
</dbReference>